<sequence>MDKTAACRVLLVDDHPLFRRGLAQLLEDSPHFTVVQELENGNHLLDALHSQQPQLLLLDLNMPQQSGLELLQLVRERQFPVRIVVITASEDDDDLFRALAMGADGFLMKDTAPAEMLESLQRAMTGKIALNPDSVDRLAQSLRETATTNSQNPALSSTGNHPTSALSPQPYTPDLTARERQTLLLIAQGLNNKLIARKLGISDGTVKVYVKSLLRKLDLHSRLELAAWVHKHPDATSLEL</sequence>
<dbReference type="SMART" id="SM00448">
    <property type="entry name" value="REC"/>
    <property type="match status" value="1"/>
</dbReference>
<dbReference type="PRINTS" id="PR00038">
    <property type="entry name" value="HTHLUXR"/>
</dbReference>
<dbReference type="SMART" id="SM00421">
    <property type="entry name" value="HTH_LUXR"/>
    <property type="match status" value="1"/>
</dbReference>
<dbReference type="AlphaFoldDB" id="A0A9X3EAG2"/>
<keyword evidence="8" id="KW-1185">Reference proteome</keyword>
<dbReference type="GO" id="GO:0006355">
    <property type="term" value="P:regulation of DNA-templated transcription"/>
    <property type="evidence" value="ECO:0007669"/>
    <property type="project" value="InterPro"/>
</dbReference>
<dbReference type="Pfam" id="PF00196">
    <property type="entry name" value="GerE"/>
    <property type="match status" value="1"/>
</dbReference>
<evidence type="ECO:0000256" key="3">
    <source>
        <dbReference type="PROSITE-ProRule" id="PRU00169"/>
    </source>
</evidence>
<dbReference type="PANTHER" id="PTHR43214:SF38">
    <property type="entry name" value="NITRATE_NITRITE RESPONSE REGULATOR PROTEIN NARL"/>
    <property type="match status" value="1"/>
</dbReference>
<dbReference type="InterPro" id="IPR058245">
    <property type="entry name" value="NreC/VraR/RcsB-like_REC"/>
</dbReference>
<evidence type="ECO:0000256" key="2">
    <source>
        <dbReference type="ARBA" id="ARBA00023125"/>
    </source>
</evidence>
<reference evidence="7" key="1">
    <citation type="submission" date="2022-11" db="EMBL/GenBank/DDBJ databases">
        <title>Parathalassolutuus dongxingensis gen. nov., sp. nov., a novel member of family Oceanospirillaceae isolated from a coastal shrimp pond in Guangxi, China.</title>
        <authorList>
            <person name="Chen H."/>
        </authorList>
    </citation>
    <scope>NUCLEOTIDE SEQUENCE</scope>
    <source>
        <strain evidence="7">G-43</strain>
    </source>
</reference>
<dbReference type="Proteomes" id="UP001150830">
    <property type="component" value="Unassembled WGS sequence"/>
</dbReference>
<comment type="caution">
    <text evidence="7">The sequence shown here is derived from an EMBL/GenBank/DDBJ whole genome shotgun (WGS) entry which is preliminary data.</text>
</comment>
<dbReference type="InterPro" id="IPR011006">
    <property type="entry name" value="CheY-like_superfamily"/>
</dbReference>
<dbReference type="CDD" id="cd06170">
    <property type="entry name" value="LuxR_C_like"/>
    <property type="match status" value="1"/>
</dbReference>
<evidence type="ECO:0000313" key="8">
    <source>
        <dbReference type="Proteomes" id="UP001150830"/>
    </source>
</evidence>
<feature type="domain" description="Response regulatory" evidence="6">
    <location>
        <begin position="8"/>
        <end position="124"/>
    </location>
</feature>
<evidence type="ECO:0000259" key="6">
    <source>
        <dbReference type="PROSITE" id="PS50110"/>
    </source>
</evidence>
<dbReference type="PROSITE" id="PS00622">
    <property type="entry name" value="HTH_LUXR_1"/>
    <property type="match status" value="1"/>
</dbReference>
<dbReference type="PANTHER" id="PTHR43214">
    <property type="entry name" value="TWO-COMPONENT RESPONSE REGULATOR"/>
    <property type="match status" value="1"/>
</dbReference>
<dbReference type="GO" id="GO:0000160">
    <property type="term" value="P:phosphorelay signal transduction system"/>
    <property type="evidence" value="ECO:0007669"/>
    <property type="project" value="InterPro"/>
</dbReference>
<name>A0A9X3EAG2_9GAMM</name>
<evidence type="ECO:0000256" key="4">
    <source>
        <dbReference type="SAM" id="MobiDB-lite"/>
    </source>
</evidence>
<gene>
    <name evidence="7" type="ORF">OUO13_01865</name>
</gene>
<feature type="modified residue" description="4-aspartylphosphate" evidence="3">
    <location>
        <position position="59"/>
    </location>
</feature>
<dbReference type="PROSITE" id="PS50043">
    <property type="entry name" value="HTH_LUXR_2"/>
    <property type="match status" value="1"/>
</dbReference>
<dbReference type="PROSITE" id="PS50110">
    <property type="entry name" value="RESPONSE_REGULATORY"/>
    <property type="match status" value="1"/>
</dbReference>
<dbReference type="CDD" id="cd17535">
    <property type="entry name" value="REC_NarL-like"/>
    <property type="match status" value="1"/>
</dbReference>
<feature type="compositionally biased region" description="Polar residues" evidence="4">
    <location>
        <begin position="144"/>
        <end position="169"/>
    </location>
</feature>
<keyword evidence="2" id="KW-0238">DNA-binding</keyword>
<evidence type="ECO:0000259" key="5">
    <source>
        <dbReference type="PROSITE" id="PS50043"/>
    </source>
</evidence>
<dbReference type="InterPro" id="IPR016032">
    <property type="entry name" value="Sig_transdc_resp-reg_C-effctor"/>
</dbReference>
<feature type="region of interest" description="Disordered" evidence="4">
    <location>
        <begin position="144"/>
        <end position="173"/>
    </location>
</feature>
<dbReference type="InterPro" id="IPR000792">
    <property type="entry name" value="Tscrpt_reg_LuxR_C"/>
</dbReference>
<accession>A0A9X3EAG2</accession>
<dbReference type="SUPFAM" id="SSF52172">
    <property type="entry name" value="CheY-like"/>
    <property type="match status" value="1"/>
</dbReference>
<dbReference type="Gene3D" id="3.40.50.2300">
    <property type="match status" value="1"/>
</dbReference>
<dbReference type="RefSeq" id="WP_283172146.1">
    <property type="nucleotide sequence ID" value="NZ_JAPNOA010000007.1"/>
</dbReference>
<dbReference type="InterPro" id="IPR001789">
    <property type="entry name" value="Sig_transdc_resp-reg_receiver"/>
</dbReference>
<dbReference type="EMBL" id="JAPNOA010000007">
    <property type="protein sequence ID" value="MCY0963927.1"/>
    <property type="molecule type" value="Genomic_DNA"/>
</dbReference>
<evidence type="ECO:0000256" key="1">
    <source>
        <dbReference type="ARBA" id="ARBA00022553"/>
    </source>
</evidence>
<dbReference type="GO" id="GO:0003677">
    <property type="term" value="F:DNA binding"/>
    <property type="evidence" value="ECO:0007669"/>
    <property type="project" value="UniProtKB-KW"/>
</dbReference>
<dbReference type="Pfam" id="PF00072">
    <property type="entry name" value="Response_reg"/>
    <property type="match status" value="1"/>
</dbReference>
<evidence type="ECO:0000313" key="7">
    <source>
        <dbReference type="EMBL" id="MCY0963927.1"/>
    </source>
</evidence>
<keyword evidence="1 3" id="KW-0597">Phosphoprotein</keyword>
<feature type="domain" description="HTH luxR-type" evidence="5">
    <location>
        <begin position="168"/>
        <end position="233"/>
    </location>
</feature>
<proteinExistence type="predicted"/>
<protein>
    <submittedName>
        <fullName evidence="7">Response regulator</fullName>
    </submittedName>
</protein>
<dbReference type="SUPFAM" id="SSF46894">
    <property type="entry name" value="C-terminal effector domain of the bipartite response regulators"/>
    <property type="match status" value="1"/>
</dbReference>
<dbReference type="InterPro" id="IPR039420">
    <property type="entry name" value="WalR-like"/>
</dbReference>
<organism evidence="7 8">
    <name type="scientific">Parathalassolituus penaei</name>
    <dbReference type="NCBI Taxonomy" id="2997323"/>
    <lineage>
        <taxon>Bacteria</taxon>
        <taxon>Pseudomonadati</taxon>
        <taxon>Pseudomonadota</taxon>
        <taxon>Gammaproteobacteria</taxon>
        <taxon>Oceanospirillales</taxon>
        <taxon>Oceanospirillaceae</taxon>
        <taxon>Parathalassolituus</taxon>
    </lineage>
</organism>